<dbReference type="GO" id="GO:0001732">
    <property type="term" value="P:formation of cytoplasmic translation initiation complex"/>
    <property type="evidence" value="ECO:0007669"/>
    <property type="project" value="UniProtKB-UniRule"/>
</dbReference>
<gene>
    <name evidence="7" type="ORF">D915_009853</name>
</gene>
<feature type="region of interest" description="Disordered" evidence="5">
    <location>
        <begin position="1"/>
        <end position="22"/>
    </location>
</feature>
<dbReference type="EMBL" id="JXXN02006357">
    <property type="protein sequence ID" value="THD19468.1"/>
    <property type="molecule type" value="Genomic_DNA"/>
</dbReference>
<comment type="subcellular location">
    <subcellularLocation>
        <location evidence="4">Cytoplasm</location>
    </subcellularLocation>
</comment>
<keyword evidence="8" id="KW-1185">Reference proteome</keyword>
<organism evidence="7 8">
    <name type="scientific">Fasciola hepatica</name>
    <name type="common">Liver fluke</name>
    <dbReference type="NCBI Taxonomy" id="6192"/>
    <lineage>
        <taxon>Eukaryota</taxon>
        <taxon>Metazoa</taxon>
        <taxon>Spiralia</taxon>
        <taxon>Lophotrochozoa</taxon>
        <taxon>Platyhelminthes</taxon>
        <taxon>Trematoda</taxon>
        <taxon>Digenea</taxon>
        <taxon>Plagiorchiida</taxon>
        <taxon>Echinostomata</taxon>
        <taxon>Echinostomatoidea</taxon>
        <taxon>Fasciolidae</taxon>
        <taxon>Fasciola</taxon>
    </lineage>
</organism>
<protein>
    <recommendedName>
        <fullName evidence="4">Eukaryotic translation initiation factor 3 subunit C</fullName>
        <shortName evidence="4">eIF3c</shortName>
    </recommendedName>
    <alternativeName>
        <fullName evidence="4">Eukaryotic translation initiation factor 3 subunit 8</fullName>
    </alternativeName>
</protein>
<dbReference type="InterPro" id="IPR058999">
    <property type="entry name" value="EIF3CL_C"/>
</dbReference>
<dbReference type="SMART" id="SM00088">
    <property type="entry name" value="PINT"/>
    <property type="match status" value="1"/>
</dbReference>
<dbReference type="Pfam" id="PF01399">
    <property type="entry name" value="PCI"/>
    <property type="match status" value="1"/>
</dbReference>
<feature type="compositionally biased region" description="Acidic residues" evidence="5">
    <location>
        <begin position="199"/>
        <end position="224"/>
    </location>
</feature>
<sequence>MTSSMFAGAYSSSESDYDAEPVQRVENRLIRYQSEDEEEGKRVVKSARDKRFEEMQSIIKNLNNHKKIKDMSSIFIDFENLIKVYSKSVKMNEVDGTPAFYVRCIAELEDFVNASWERKRELSKAAARALTVLKQRVKKYNRDFEDNIKDFREHPENYQEEEPAEASEAGSESEAEQQPTKASTAISTEKKTTKKTGESDFESGESGEDGEEVDDESDSDDYWDSDSSSASSIGVDRAMFQQDPSAYFLKKTTDDKEKDKIKAKKPAKDRLSKKQSKIPDAFDADGAWTTVDSLGRAEPIIQAFEKGLDITHEVVVKKLNEILSSRGKKGTSVAEQLTLLLQVEEKIIELKLSVGLHTKVLMSLISVLFDYDRKHAACMSATLFDRLLTTFDRLFDILEVHDIEMVIPDTTTDVTESLEHPPFLVCGSVLTNVTLLDTECTKVLQNANGHELEYVDRLRDERRVCHILDRLCTYLEKKKAPTAELCAAYLLKVEHLYYKFDFEWARRVENEGLEAVGINEATAVVERLCKYIYSHDRANRPRTRAILCHIYHLALYDNWYKARDLMLMSNLQSSIDQADQSTMILYNRAIVQLGLAAFRQGYIRETLNALADLVGSGRIRELLAQGLHNQTRYERSPEEEKREQALQVPYHMYINTELLECVYHVSAMLLEIPNLAAHETDLRWRPISKPFHLALRVHDRATLVGPPETPRDHVLAAAKAMRYGNWKACTQHVINPKMDAKIWDLLFQSKRVKAILEGRIKEESLRSFLFTYSAIHDSISLDRLSEYFEMPKSSVYSIVSKMIINQELAASLEVPSDLLIMHKTERSRLQTLALQLSEKVNSIVEMNEKLIESRSGGGLIGSKGSQAYQGRRVFGLPGRL</sequence>
<dbReference type="InterPro" id="IPR036390">
    <property type="entry name" value="WH_DNA-bd_sf"/>
</dbReference>
<dbReference type="Pfam" id="PF05470">
    <property type="entry name" value="eIF-3c_N"/>
    <property type="match status" value="1"/>
</dbReference>
<evidence type="ECO:0000259" key="6">
    <source>
        <dbReference type="PROSITE" id="PS50250"/>
    </source>
</evidence>
<dbReference type="HAMAP" id="MF_03002">
    <property type="entry name" value="eIF3c"/>
    <property type="match status" value="1"/>
</dbReference>
<dbReference type="GO" id="GO:0005852">
    <property type="term" value="C:eukaryotic translation initiation factor 3 complex"/>
    <property type="evidence" value="ECO:0007669"/>
    <property type="project" value="UniProtKB-UniRule"/>
</dbReference>
<feature type="domain" description="PCI" evidence="6">
    <location>
        <begin position="650"/>
        <end position="826"/>
    </location>
</feature>
<dbReference type="GO" id="GO:0003723">
    <property type="term" value="F:RNA binding"/>
    <property type="evidence" value="ECO:0007669"/>
    <property type="project" value="InterPro"/>
</dbReference>
<keyword evidence="2 4" id="KW-0396">Initiation factor</keyword>
<feature type="compositionally biased region" description="Acidic residues" evidence="5">
    <location>
        <begin position="158"/>
        <end position="175"/>
    </location>
</feature>
<keyword evidence="3 4" id="KW-0648">Protein biosynthesis</keyword>
<feature type="region of interest" description="Disordered" evidence="5">
    <location>
        <begin position="150"/>
        <end position="237"/>
    </location>
</feature>
<feature type="compositionally biased region" description="Low complexity" evidence="5">
    <location>
        <begin position="176"/>
        <end position="187"/>
    </location>
</feature>
<name>A0A4E0RC74_FASHE</name>
<dbReference type="InterPro" id="IPR008905">
    <property type="entry name" value="EIF3C_N_dom"/>
</dbReference>
<accession>A0A4E0RC74</accession>
<evidence type="ECO:0000256" key="5">
    <source>
        <dbReference type="SAM" id="MobiDB-lite"/>
    </source>
</evidence>
<dbReference type="InterPro" id="IPR000717">
    <property type="entry name" value="PCI_dom"/>
</dbReference>
<evidence type="ECO:0000256" key="1">
    <source>
        <dbReference type="ARBA" id="ARBA00022490"/>
    </source>
</evidence>
<evidence type="ECO:0000313" key="7">
    <source>
        <dbReference type="EMBL" id="THD19468.1"/>
    </source>
</evidence>
<dbReference type="GO" id="GO:0031369">
    <property type="term" value="F:translation initiation factor binding"/>
    <property type="evidence" value="ECO:0007669"/>
    <property type="project" value="InterPro"/>
</dbReference>
<dbReference type="PANTHER" id="PTHR13937">
    <property type="entry name" value="EUKARYOTIC TRANSLATION INITATION FACTOR 3, SUBUNIT 8 EIF3S8 -RELATED"/>
    <property type="match status" value="1"/>
</dbReference>
<dbReference type="SUPFAM" id="SSF46785">
    <property type="entry name" value="Winged helix' DNA-binding domain"/>
    <property type="match status" value="1"/>
</dbReference>
<keyword evidence="1 4" id="KW-0963">Cytoplasm</keyword>
<dbReference type="PROSITE" id="PS50250">
    <property type="entry name" value="PCI"/>
    <property type="match status" value="1"/>
</dbReference>
<dbReference type="Pfam" id="PF26569">
    <property type="entry name" value="EIF3CL_C"/>
    <property type="match status" value="1"/>
</dbReference>
<proteinExistence type="inferred from homology"/>
<reference evidence="7" key="1">
    <citation type="submission" date="2019-03" db="EMBL/GenBank/DDBJ databases">
        <title>Improved annotation for the trematode Fasciola hepatica.</title>
        <authorList>
            <person name="Choi Y.-J."/>
            <person name="Martin J."/>
            <person name="Mitreva M."/>
        </authorList>
    </citation>
    <scope>NUCLEOTIDE SEQUENCE [LARGE SCALE GENOMIC DNA]</scope>
</reference>
<dbReference type="InterPro" id="IPR027516">
    <property type="entry name" value="EIF3C"/>
</dbReference>
<evidence type="ECO:0000313" key="8">
    <source>
        <dbReference type="Proteomes" id="UP000230066"/>
    </source>
</evidence>
<comment type="caution">
    <text evidence="7">The sequence shown here is derived from an EMBL/GenBank/DDBJ whole genome shotgun (WGS) entry which is preliminary data.</text>
</comment>
<dbReference type="AlphaFoldDB" id="A0A4E0RC74"/>
<evidence type="ECO:0000256" key="3">
    <source>
        <dbReference type="ARBA" id="ARBA00022917"/>
    </source>
</evidence>
<dbReference type="GO" id="GO:0033290">
    <property type="term" value="C:eukaryotic 48S preinitiation complex"/>
    <property type="evidence" value="ECO:0007669"/>
    <property type="project" value="UniProtKB-UniRule"/>
</dbReference>
<comment type="subunit">
    <text evidence="4">Component of the eukaryotic translation initiation factor 3 (eIF-3) complex.</text>
</comment>
<comment type="similarity">
    <text evidence="4">Belongs to the eIF-3 subunit C family.</text>
</comment>
<evidence type="ECO:0000256" key="4">
    <source>
        <dbReference type="HAMAP-Rule" id="MF_03002"/>
    </source>
</evidence>
<evidence type="ECO:0000256" key="2">
    <source>
        <dbReference type="ARBA" id="ARBA00022540"/>
    </source>
</evidence>
<feature type="compositionally biased region" description="Polar residues" evidence="5">
    <location>
        <begin position="1"/>
        <end position="14"/>
    </location>
</feature>
<dbReference type="GO" id="GO:0016282">
    <property type="term" value="C:eukaryotic 43S preinitiation complex"/>
    <property type="evidence" value="ECO:0007669"/>
    <property type="project" value="UniProtKB-UniRule"/>
</dbReference>
<dbReference type="Proteomes" id="UP000230066">
    <property type="component" value="Unassembled WGS sequence"/>
</dbReference>
<feature type="compositionally biased region" description="Basic and acidic residues" evidence="5">
    <location>
        <begin position="188"/>
        <end position="198"/>
    </location>
</feature>
<comment type="function">
    <text evidence="4">Component of the eukaryotic translation initiation factor 3 (eIF-3) complex, which is involved in protein synthesis of a specialized repertoire of mRNAs and, together with other initiation factors, stimulates binding of mRNA and methionyl-tRNAi to the 40S ribosome. The eIF-3 complex specifically targets and initiates translation of a subset of mRNAs involved in cell proliferation.</text>
</comment>
<dbReference type="GO" id="GO:0003743">
    <property type="term" value="F:translation initiation factor activity"/>
    <property type="evidence" value="ECO:0007669"/>
    <property type="project" value="UniProtKB-UniRule"/>
</dbReference>
<dbReference type="PANTHER" id="PTHR13937:SF0">
    <property type="entry name" value="EUKARYOTIC TRANSLATION INITIATION FACTOR 3 SUBUNIT C-RELATED"/>
    <property type="match status" value="1"/>
</dbReference>